<organism evidence="2 3">
    <name type="scientific">Araneus ventricosus</name>
    <name type="common">Orbweaver spider</name>
    <name type="synonym">Epeira ventricosa</name>
    <dbReference type="NCBI Taxonomy" id="182803"/>
    <lineage>
        <taxon>Eukaryota</taxon>
        <taxon>Metazoa</taxon>
        <taxon>Ecdysozoa</taxon>
        <taxon>Arthropoda</taxon>
        <taxon>Chelicerata</taxon>
        <taxon>Arachnida</taxon>
        <taxon>Araneae</taxon>
        <taxon>Araneomorphae</taxon>
        <taxon>Entelegynae</taxon>
        <taxon>Araneoidea</taxon>
        <taxon>Araneidae</taxon>
        <taxon>Araneus</taxon>
    </lineage>
</organism>
<proteinExistence type="predicted"/>
<evidence type="ECO:0000313" key="2">
    <source>
        <dbReference type="EMBL" id="GBO17092.1"/>
    </source>
</evidence>
<dbReference type="Proteomes" id="UP000499080">
    <property type="component" value="Unassembled WGS sequence"/>
</dbReference>
<keyword evidence="3" id="KW-1185">Reference proteome</keyword>
<sequence>MAQPLPKEVRPVIGVEVTQLHTIVVPMTRSENPLIYAAASYQRTRGVPSDKFDARHLGSRWPSSKVSPRAPGPIPLKNRSVLRLFHVNSYARNQTSSCWYGAEAWRKGCQLRCRPRHLTAVQNYEVRPKIALALLQKGT</sequence>
<name>A0A4Y2UXV0_ARAVE</name>
<dbReference type="AlphaFoldDB" id="A0A4Y2UXV0"/>
<gene>
    <name evidence="2" type="ORF">AVEN_4585_1</name>
    <name evidence="1" type="ORF">AVEN_51206_1</name>
</gene>
<dbReference type="EMBL" id="BGPR01040895">
    <property type="protein sequence ID" value="GBO17092.1"/>
    <property type="molecule type" value="Genomic_DNA"/>
</dbReference>
<reference evidence="2 3" key="1">
    <citation type="journal article" date="2019" name="Sci. Rep.">
        <title>Orb-weaving spider Araneus ventricosus genome elucidates the spidroin gene catalogue.</title>
        <authorList>
            <person name="Kono N."/>
            <person name="Nakamura H."/>
            <person name="Ohtoshi R."/>
            <person name="Moran D.A.P."/>
            <person name="Shinohara A."/>
            <person name="Yoshida Y."/>
            <person name="Fujiwara M."/>
            <person name="Mori M."/>
            <person name="Tomita M."/>
            <person name="Arakawa K."/>
        </authorList>
    </citation>
    <scope>NUCLEOTIDE SEQUENCE [LARGE SCALE GENOMIC DNA]</scope>
</reference>
<comment type="caution">
    <text evidence="2">The sequence shown here is derived from an EMBL/GenBank/DDBJ whole genome shotgun (WGS) entry which is preliminary data.</text>
</comment>
<protein>
    <submittedName>
        <fullName evidence="2">Uncharacterized protein</fullName>
    </submittedName>
</protein>
<evidence type="ECO:0000313" key="1">
    <source>
        <dbReference type="EMBL" id="GBO17088.1"/>
    </source>
</evidence>
<evidence type="ECO:0000313" key="3">
    <source>
        <dbReference type="Proteomes" id="UP000499080"/>
    </source>
</evidence>
<dbReference type="EMBL" id="BGPR01040890">
    <property type="protein sequence ID" value="GBO17088.1"/>
    <property type="molecule type" value="Genomic_DNA"/>
</dbReference>
<accession>A0A4Y2UXV0</accession>